<name>A0ABR1PSF7_9PEZI</name>
<protein>
    <submittedName>
        <fullName evidence="1">Uncharacterized protein</fullName>
    </submittedName>
</protein>
<dbReference type="GeneID" id="92083533"/>
<dbReference type="EMBL" id="JAQQWE010000010">
    <property type="protein sequence ID" value="KAK7937381.1"/>
    <property type="molecule type" value="Genomic_DNA"/>
</dbReference>
<sequence length="66" mass="7644">MYLEGISVASSDILERRSCCKRNLASKVSNSGNKILCSSKTRYSKLKYWKRNHQTETLRSRWVTSS</sequence>
<keyword evidence="2" id="KW-1185">Reference proteome</keyword>
<dbReference type="Proteomes" id="UP001391051">
    <property type="component" value="Unassembled WGS sequence"/>
</dbReference>
<evidence type="ECO:0000313" key="2">
    <source>
        <dbReference type="Proteomes" id="UP001391051"/>
    </source>
</evidence>
<accession>A0ABR1PSF7</accession>
<proteinExistence type="predicted"/>
<gene>
    <name evidence="1" type="ORF">PG986_014249</name>
</gene>
<evidence type="ECO:0000313" key="1">
    <source>
        <dbReference type="EMBL" id="KAK7937381.1"/>
    </source>
</evidence>
<comment type="caution">
    <text evidence="1">The sequence shown here is derived from an EMBL/GenBank/DDBJ whole genome shotgun (WGS) entry which is preliminary data.</text>
</comment>
<reference evidence="1 2" key="1">
    <citation type="submission" date="2023-01" db="EMBL/GenBank/DDBJ databases">
        <title>Analysis of 21 Apiospora genomes using comparative genomics revels a genus with tremendous synthesis potential of carbohydrate active enzymes and secondary metabolites.</title>
        <authorList>
            <person name="Sorensen T."/>
        </authorList>
    </citation>
    <scope>NUCLEOTIDE SEQUENCE [LARGE SCALE GENOMIC DNA]</scope>
    <source>
        <strain evidence="1 2">CBS 24483</strain>
    </source>
</reference>
<organism evidence="1 2">
    <name type="scientific">Apiospora aurea</name>
    <dbReference type="NCBI Taxonomy" id="335848"/>
    <lineage>
        <taxon>Eukaryota</taxon>
        <taxon>Fungi</taxon>
        <taxon>Dikarya</taxon>
        <taxon>Ascomycota</taxon>
        <taxon>Pezizomycotina</taxon>
        <taxon>Sordariomycetes</taxon>
        <taxon>Xylariomycetidae</taxon>
        <taxon>Amphisphaeriales</taxon>
        <taxon>Apiosporaceae</taxon>
        <taxon>Apiospora</taxon>
    </lineage>
</organism>
<dbReference type="RefSeq" id="XP_066692709.1">
    <property type="nucleotide sequence ID" value="XM_066850471.1"/>
</dbReference>